<dbReference type="AlphaFoldDB" id="A0A8J3YEF3"/>
<sequence>MRWTDRPPFVPPAGVDRARLRRVALRYATHGWPVIPGAYLAGTRYVCGRAGCLTTGCHPALDGWDRAGAADPARVAGWWRHRPHTVLLATGTAFDVLDVPAQLGARALGAARLGALAVGPVAVTPVGRWMFLVRAGDPLRPELEDCLDVVRHGRGSWIPAPPNRAPEGRVRWAVTPEQVRWRLPEPYAVQELLVDAFGPAHRLRHAA</sequence>
<dbReference type="Pfam" id="PF09250">
    <property type="entry name" value="Prim-Pol"/>
    <property type="match status" value="1"/>
</dbReference>
<organism evidence="2 3">
    <name type="scientific">Spirilliplanes yamanashiensis</name>
    <dbReference type="NCBI Taxonomy" id="42233"/>
    <lineage>
        <taxon>Bacteria</taxon>
        <taxon>Bacillati</taxon>
        <taxon>Actinomycetota</taxon>
        <taxon>Actinomycetes</taxon>
        <taxon>Micromonosporales</taxon>
        <taxon>Micromonosporaceae</taxon>
        <taxon>Spirilliplanes</taxon>
    </lineage>
</organism>
<dbReference type="Proteomes" id="UP000652013">
    <property type="component" value="Unassembled WGS sequence"/>
</dbReference>
<evidence type="ECO:0000313" key="2">
    <source>
        <dbReference type="EMBL" id="GIJ06197.1"/>
    </source>
</evidence>
<dbReference type="SMART" id="SM00943">
    <property type="entry name" value="Prim-Pol"/>
    <property type="match status" value="1"/>
</dbReference>
<dbReference type="EMBL" id="BOOY01000039">
    <property type="protein sequence ID" value="GIJ06197.1"/>
    <property type="molecule type" value="Genomic_DNA"/>
</dbReference>
<protein>
    <submittedName>
        <fullName evidence="2">DNA primase</fullName>
    </submittedName>
</protein>
<evidence type="ECO:0000313" key="3">
    <source>
        <dbReference type="Proteomes" id="UP000652013"/>
    </source>
</evidence>
<dbReference type="InterPro" id="IPR015330">
    <property type="entry name" value="DNA_primase/pol_bifunc_N"/>
</dbReference>
<dbReference type="RefSeq" id="WP_203941384.1">
    <property type="nucleotide sequence ID" value="NZ_BAAAGJ010000014.1"/>
</dbReference>
<accession>A0A8J3YEF3</accession>
<feature type="domain" description="DNA primase/polymerase bifunctional N-terminal" evidence="1">
    <location>
        <begin position="24"/>
        <end position="183"/>
    </location>
</feature>
<gene>
    <name evidence="2" type="ORF">Sya03_55490</name>
</gene>
<name>A0A8J3YEF3_9ACTN</name>
<keyword evidence="3" id="KW-1185">Reference proteome</keyword>
<reference evidence="2" key="1">
    <citation type="submission" date="2021-01" db="EMBL/GenBank/DDBJ databases">
        <title>Whole genome shotgun sequence of Spirilliplanes yamanashiensis NBRC 15828.</title>
        <authorList>
            <person name="Komaki H."/>
            <person name="Tamura T."/>
        </authorList>
    </citation>
    <scope>NUCLEOTIDE SEQUENCE</scope>
    <source>
        <strain evidence="2">NBRC 15828</strain>
    </source>
</reference>
<comment type="caution">
    <text evidence="2">The sequence shown here is derived from an EMBL/GenBank/DDBJ whole genome shotgun (WGS) entry which is preliminary data.</text>
</comment>
<evidence type="ECO:0000259" key="1">
    <source>
        <dbReference type="SMART" id="SM00943"/>
    </source>
</evidence>
<proteinExistence type="predicted"/>